<dbReference type="RefSeq" id="WP_184861180.1">
    <property type="nucleotide sequence ID" value="NZ_BAAAWY010000031.1"/>
</dbReference>
<evidence type="ECO:0000256" key="2">
    <source>
        <dbReference type="ARBA" id="ARBA00022676"/>
    </source>
</evidence>
<evidence type="ECO:0000313" key="6">
    <source>
        <dbReference type="Proteomes" id="UP000585638"/>
    </source>
</evidence>
<gene>
    <name evidence="5" type="ORF">BJ998_002418</name>
</gene>
<dbReference type="Proteomes" id="UP000585638">
    <property type="component" value="Unassembled WGS sequence"/>
</dbReference>
<evidence type="ECO:0000256" key="1">
    <source>
        <dbReference type="ARBA" id="ARBA00006739"/>
    </source>
</evidence>
<dbReference type="InterPro" id="IPR001173">
    <property type="entry name" value="Glyco_trans_2-like"/>
</dbReference>
<keyword evidence="2" id="KW-0328">Glycosyltransferase</keyword>
<name>A0A7W9KF26_9PSEU</name>
<evidence type="ECO:0000313" key="5">
    <source>
        <dbReference type="EMBL" id="MBB5891222.1"/>
    </source>
</evidence>
<feature type="domain" description="Glycosyltransferase 2-like" evidence="4">
    <location>
        <begin position="6"/>
        <end position="114"/>
    </location>
</feature>
<dbReference type="InterPro" id="IPR029044">
    <property type="entry name" value="Nucleotide-diphossugar_trans"/>
</dbReference>
<evidence type="ECO:0000256" key="3">
    <source>
        <dbReference type="ARBA" id="ARBA00022679"/>
    </source>
</evidence>
<organism evidence="5 6">
    <name type="scientific">Kutzneria kofuensis</name>
    <dbReference type="NCBI Taxonomy" id="103725"/>
    <lineage>
        <taxon>Bacteria</taxon>
        <taxon>Bacillati</taxon>
        <taxon>Actinomycetota</taxon>
        <taxon>Actinomycetes</taxon>
        <taxon>Pseudonocardiales</taxon>
        <taxon>Pseudonocardiaceae</taxon>
        <taxon>Kutzneria</taxon>
    </lineage>
</organism>
<comment type="similarity">
    <text evidence="1">Belongs to the glycosyltransferase 2 family.</text>
</comment>
<dbReference type="PANTHER" id="PTHR43685:SF5">
    <property type="entry name" value="GLYCOSYLTRANSFERASE EPSE-RELATED"/>
    <property type="match status" value="1"/>
</dbReference>
<protein>
    <submittedName>
        <fullName evidence="5">Glycosyltransferase involved in cell wall biosynthesis</fullName>
    </submittedName>
</protein>
<dbReference type="Pfam" id="PF00535">
    <property type="entry name" value="Glycos_transf_2"/>
    <property type="match status" value="1"/>
</dbReference>
<dbReference type="GO" id="GO:0016757">
    <property type="term" value="F:glycosyltransferase activity"/>
    <property type="evidence" value="ECO:0007669"/>
    <property type="project" value="UniProtKB-KW"/>
</dbReference>
<proteinExistence type="inferred from homology"/>
<dbReference type="AlphaFoldDB" id="A0A7W9KF26"/>
<dbReference type="Gene3D" id="3.90.550.10">
    <property type="entry name" value="Spore Coat Polysaccharide Biosynthesis Protein SpsA, Chain A"/>
    <property type="match status" value="1"/>
</dbReference>
<sequence>MPLVSVLTAAHADRAALLPATGESLAAQVLPAGWELEWIIEEDGPEPVLAQVAAGFPAASHRALGVRMGVADTRNLALSRARGDLVHVLDSDDLLAPGGLATVIDAFDRHPDIGWVAGQADNLMPDGRRVSFEPISPTGRVEAGAVNDYLLEHGRGPFHPAGLTLRTDLARAVGGWAALPRAEDMALVVAVAEIAAGFHTPEVTWLYRQHPGQMTRADDWPDLDPACWTVIRQRIESMRRLKAWV</sequence>
<reference evidence="5 6" key="1">
    <citation type="submission" date="2020-08" db="EMBL/GenBank/DDBJ databases">
        <title>Sequencing the genomes of 1000 actinobacteria strains.</title>
        <authorList>
            <person name="Klenk H.-P."/>
        </authorList>
    </citation>
    <scope>NUCLEOTIDE SEQUENCE [LARGE SCALE GENOMIC DNA]</scope>
    <source>
        <strain evidence="5 6">DSM 43851</strain>
    </source>
</reference>
<dbReference type="EMBL" id="JACHIR010000001">
    <property type="protein sequence ID" value="MBB5891222.1"/>
    <property type="molecule type" value="Genomic_DNA"/>
</dbReference>
<dbReference type="InterPro" id="IPR050834">
    <property type="entry name" value="Glycosyltransf_2"/>
</dbReference>
<dbReference type="PANTHER" id="PTHR43685">
    <property type="entry name" value="GLYCOSYLTRANSFERASE"/>
    <property type="match status" value="1"/>
</dbReference>
<dbReference type="SUPFAM" id="SSF53448">
    <property type="entry name" value="Nucleotide-diphospho-sugar transferases"/>
    <property type="match status" value="1"/>
</dbReference>
<evidence type="ECO:0000259" key="4">
    <source>
        <dbReference type="Pfam" id="PF00535"/>
    </source>
</evidence>
<keyword evidence="3 5" id="KW-0808">Transferase</keyword>
<keyword evidence="6" id="KW-1185">Reference proteome</keyword>
<comment type="caution">
    <text evidence="5">The sequence shown here is derived from an EMBL/GenBank/DDBJ whole genome shotgun (WGS) entry which is preliminary data.</text>
</comment>
<accession>A0A7W9KF26</accession>